<evidence type="ECO:0000256" key="3">
    <source>
        <dbReference type="ARBA" id="ARBA00022692"/>
    </source>
</evidence>
<accession>A0ABV1SDG8</accession>
<comment type="subcellular location">
    <subcellularLocation>
        <location evidence="1">Cell membrane</location>
        <topology evidence="1">Multi-pass membrane protein</topology>
    </subcellularLocation>
</comment>
<dbReference type="EMBL" id="JAYWLC010000002">
    <property type="protein sequence ID" value="MER5170964.1"/>
    <property type="molecule type" value="Genomic_DNA"/>
</dbReference>
<feature type="transmembrane region" description="Helical" evidence="6">
    <location>
        <begin position="29"/>
        <end position="46"/>
    </location>
</feature>
<gene>
    <name evidence="7" type="ORF">VSX56_04175</name>
</gene>
<keyword evidence="4 6" id="KW-1133">Transmembrane helix</keyword>
<evidence type="ECO:0000313" key="7">
    <source>
        <dbReference type="EMBL" id="MER5170964.1"/>
    </source>
</evidence>
<dbReference type="Proteomes" id="UP001438953">
    <property type="component" value="Unassembled WGS sequence"/>
</dbReference>
<keyword evidence="3 6" id="KW-0812">Transmembrane</keyword>
<organism evidence="7 8">
    <name type="scientific">Thioclava kandeliae</name>
    <dbReference type="NCBI Taxonomy" id="3070818"/>
    <lineage>
        <taxon>Bacteria</taxon>
        <taxon>Pseudomonadati</taxon>
        <taxon>Pseudomonadota</taxon>
        <taxon>Alphaproteobacteria</taxon>
        <taxon>Rhodobacterales</taxon>
        <taxon>Paracoccaceae</taxon>
        <taxon>Thioclava</taxon>
    </lineage>
</organism>
<dbReference type="Pfam" id="PF03788">
    <property type="entry name" value="LrgA"/>
    <property type="match status" value="1"/>
</dbReference>
<keyword evidence="5 6" id="KW-0472">Membrane</keyword>
<evidence type="ECO:0000313" key="8">
    <source>
        <dbReference type="Proteomes" id="UP001438953"/>
    </source>
</evidence>
<dbReference type="InterPro" id="IPR005538">
    <property type="entry name" value="LrgA/CidA"/>
</dbReference>
<proteinExistence type="predicted"/>
<comment type="caution">
    <text evidence="7">The sequence shown here is derived from an EMBL/GenBank/DDBJ whole genome shotgun (WGS) entry which is preliminary data.</text>
</comment>
<dbReference type="PANTHER" id="PTHR33931:SF2">
    <property type="entry name" value="HOLIN-LIKE PROTEIN CIDA"/>
    <property type="match status" value="1"/>
</dbReference>
<feature type="transmembrane region" description="Helical" evidence="6">
    <location>
        <begin position="84"/>
        <end position="109"/>
    </location>
</feature>
<keyword evidence="2" id="KW-1003">Cell membrane</keyword>
<dbReference type="PANTHER" id="PTHR33931">
    <property type="entry name" value="HOLIN-LIKE PROTEIN CIDA-RELATED"/>
    <property type="match status" value="1"/>
</dbReference>
<keyword evidence="8" id="KW-1185">Reference proteome</keyword>
<dbReference type="RefSeq" id="WP_339113435.1">
    <property type="nucleotide sequence ID" value="NZ_JAYWLC010000002.1"/>
</dbReference>
<protein>
    <submittedName>
        <fullName evidence="7">CidA/LrgA family protein</fullName>
    </submittedName>
</protein>
<evidence type="ECO:0000256" key="2">
    <source>
        <dbReference type="ARBA" id="ARBA00022475"/>
    </source>
</evidence>
<name>A0ABV1SDG8_9RHOB</name>
<reference evidence="7 8" key="1">
    <citation type="submission" date="2024-06" db="EMBL/GenBank/DDBJ databases">
        <title>Thioclava kandeliae sp. nov. from a rhizosphere soil sample of Kandelia candel in a mangrove.</title>
        <authorList>
            <person name="Mu T."/>
        </authorList>
    </citation>
    <scope>NUCLEOTIDE SEQUENCE [LARGE SCALE GENOMIC DNA]</scope>
    <source>
        <strain evidence="7 8">CPCC 100088</strain>
    </source>
</reference>
<sequence length="118" mass="12076">MVAAFAFILLFQLVGEVLSRGLGLPLPGPVLGMIFMLASFFASARLREVVQPTAKGLLSHLSLLFVPIGVGVVAHIPTLMSHGLALGLSLVLSTALALVAGAAAFAVTLRLTKGAGNE</sequence>
<evidence type="ECO:0000256" key="1">
    <source>
        <dbReference type="ARBA" id="ARBA00004651"/>
    </source>
</evidence>
<evidence type="ECO:0000256" key="6">
    <source>
        <dbReference type="SAM" id="Phobius"/>
    </source>
</evidence>
<evidence type="ECO:0000256" key="5">
    <source>
        <dbReference type="ARBA" id="ARBA00023136"/>
    </source>
</evidence>
<feature type="transmembrane region" description="Helical" evidence="6">
    <location>
        <begin position="58"/>
        <end position="78"/>
    </location>
</feature>
<evidence type="ECO:0000256" key="4">
    <source>
        <dbReference type="ARBA" id="ARBA00022989"/>
    </source>
</evidence>